<keyword evidence="5" id="KW-1133">Transmembrane helix</keyword>
<comment type="caution">
    <text evidence="7">The sequence shown here is derived from an EMBL/GenBank/DDBJ whole genome shotgun (WGS) entry which is preliminary data.</text>
</comment>
<evidence type="ECO:0000256" key="4">
    <source>
        <dbReference type="SAM" id="MobiDB-lite"/>
    </source>
</evidence>
<dbReference type="Proteomes" id="UP000283523">
    <property type="component" value="Unassembled WGS sequence"/>
</dbReference>
<dbReference type="InterPro" id="IPR013784">
    <property type="entry name" value="Carb-bd-like_fold"/>
</dbReference>
<evidence type="ECO:0000313" key="8">
    <source>
        <dbReference type="Proteomes" id="UP000283523"/>
    </source>
</evidence>
<dbReference type="InterPro" id="IPR037066">
    <property type="entry name" value="Plug_dom_sf"/>
</dbReference>
<evidence type="ECO:0000256" key="1">
    <source>
        <dbReference type="ARBA" id="ARBA00004442"/>
    </source>
</evidence>
<feature type="domain" description="Outer membrane protein beta-barrel" evidence="6">
    <location>
        <begin position="416"/>
        <end position="810"/>
    </location>
</feature>
<evidence type="ECO:0000259" key="6">
    <source>
        <dbReference type="Pfam" id="PF14905"/>
    </source>
</evidence>
<evidence type="ECO:0000256" key="5">
    <source>
        <dbReference type="SAM" id="Phobius"/>
    </source>
</evidence>
<dbReference type="Gene3D" id="2.170.130.10">
    <property type="entry name" value="TonB-dependent receptor, plug domain"/>
    <property type="match status" value="1"/>
</dbReference>
<organism evidence="7 8">
    <name type="scientific">Fibrisoma montanum</name>
    <dbReference type="NCBI Taxonomy" id="2305895"/>
    <lineage>
        <taxon>Bacteria</taxon>
        <taxon>Pseudomonadati</taxon>
        <taxon>Bacteroidota</taxon>
        <taxon>Cytophagia</taxon>
        <taxon>Cytophagales</taxon>
        <taxon>Spirosomataceae</taxon>
        <taxon>Fibrisoma</taxon>
    </lineage>
</organism>
<keyword evidence="7" id="KW-0675">Receptor</keyword>
<keyword evidence="5" id="KW-0812">Transmembrane</keyword>
<dbReference type="AlphaFoldDB" id="A0A418M5L2"/>
<keyword evidence="2 5" id="KW-0472">Membrane</keyword>
<dbReference type="SUPFAM" id="SSF56935">
    <property type="entry name" value="Porins"/>
    <property type="match status" value="1"/>
</dbReference>
<dbReference type="PANTHER" id="PTHR40980">
    <property type="entry name" value="PLUG DOMAIN-CONTAINING PROTEIN"/>
    <property type="match status" value="1"/>
</dbReference>
<dbReference type="InterPro" id="IPR036942">
    <property type="entry name" value="Beta-barrel_TonB_sf"/>
</dbReference>
<feature type="region of interest" description="Disordered" evidence="4">
    <location>
        <begin position="817"/>
        <end position="840"/>
    </location>
</feature>
<dbReference type="Pfam" id="PF14905">
    <property type="entry name" value="OMP_b-brl_3"/>
    <property type="match status" value="1"/>
</dbReference>
<feature type="transmembrane region" description="Helical" evidence="5">
    <location>
        <begin position="21"/>
        <end position="40"/>
    </location>
</feature>
<evidence type="ECO:0000256" key="3">
    <source>
        <dbReference type="ARBA" id="ARBA00023237"/>
    </source>
</evidence>
<dbReference type="GO" id="GO:0030246">
    <property type="term" value="F:carbohydrate binding"/>
    <property type="evidence" value="ECO:0007669"/>
    <property type="project" value="InterPro"/>
</dbReference>
<protein>
    <submittedName>
        <fullName evidence="7">TonB-dependent receptor</fullName>
    </submittedName>
</protein>
<dbReference type="Gene3D" id="2.60.40.1120">
    <property type="entry name" value="Carboxypeptidase-like, regulatory domain"/>
    <property type="match status" value="1"/>
</dbReference>
<evidence type="ECO:0000313" key="7">
    <source>
        <dbReference type="EMBL" id="RIV21207.1"/>
    </source>
</evidence>
<accession>A0A418M5L2</accession>
<comment type="subcellular location">
    <subcellularLocation>
        <location evidence="1">Cell outer membrane</location>
    </subcellularLocation>
</comment>
<dbReference type="EMBL" id="QXED01000005">
    <property type="protein sequence ID" value="RIV21207.1"/>
    <property type="molecule type" value="Genomic_DNA"/>
</dbReference>
<reference evidence="7 8" key="1">
    <citation type="submission" date="2018-08" db="EMBL/GenBank/DDBJ databases">
        <title>Fibrisoma montanum sp. nov., isolated from Danxia mountain soil.</title>
        <authorList>
            <person name="Huang Y."/>
        </authorList>
    </citation>
    <scope>NUCLEOTIDE SEQUENCE [LARGE SCALE GENOMIC DNA]</scope>
    <source>
        <strain evidence="7 8">HYT19</strain>
    </source>
</reference>
<keyword evidence="3" id="KW-0998">Cell outer membrane</keyword>
<dbReference type="SUPFAM" id="SSF49452">
    <property type="entry name" value="Starch-binding domain-like"/>
    <property type="match status" value="1"/>
</dbReference>
<evidence type="ECO:0000256" key="2">
    <source>
        <dbReference type="ARBA" id="ARBA00023136"/>
    </source>
</evidence>
<dbReference type="GO" id="GO:0009279">
    <property type="term" value="C:cell outer membrane"/>
    <property type="evidence" value="ECO:0007669"/>
    <property type="project" value="UniProtKB-SubCell"/>
</dbReference>
<name>A0A418M5L2_9BACT</name>
<dbReference type="PANTHER" id="PTHR40980:SF4">
    <property type="entry name" value="TONB-DEPENDENT RECEPTOR-LIKE BETA-BARREL DOMAIN-CONTAINING PROTEIN"/>
    <property type="match status" value="1"/>
</dbReference>
<dbReference type="Pfam" id="PF13620">
    <property type="entry name" value="CarboxypepD_reg"/>
    <property type="match status" value="1"/>
</dbReference>
<keyword evidence="8" id="KW-1185">Reference proteome</keyword>
<dbReference type="Gene3D" id="2.40.170.20">
    <property type="entry name" value="TonB-dependent receptor, beta-barrel domain"/>
    <property type="match status" value="1"/>
</dbReference>
<proteinExistence type="predicted"/>
<gene>
    <name evidence="7" type="ORF">DYU11_17430</name>
</gene>
<sequence>MNSKQRLLMSDLLTPSLFDTLVVSIILMGLFGLTATAAFAQHLARTTVSGDAKTPAGKPLEFATILLLKAGDSTLVKGAAGDADGHYSIDNVMPGTYRISVTGVGYQKAFSAPFTVETGQAQVAVPTLVVQEDSRTLGEVKVTAKKPFIEQLADKTVVNVENSIVSAGGTALDVLEKAPGVLVDTQNDRISLKGRTGTLVMIDGKPTYLSAQEVVNLLRNTPSNGIQSIELISNPSAKYDAAGNAGIINIRLKRGTRNEGTSGSATVGSGYGRFPKASAGLTLNHRAGGWSLFGNYNYDYNERFGSVDARRIFGKGDSLTTVRNLGYRPSSSRNHTFKAGADYALGKRTSAGLMLNGMVSDNQARIDNSNLLYNAGGELQQNVTMVNASTRGLQRIAANVNVKHTFDTLGRNAGPRELTVDADYSYVSIDPQDNMRTRFLNAVGEEVRQPLVQRNTPPSQVTIRAGKFDYVHPLSKSAKLEAGGKISYVTSDNDARFETLVDGNYVIDPQRTNHFLYDETISAAYLNGSKDWQKWSLQGGLRMEHTRSLGNSVTLNKVVDRNYVNLFPSVFMTYTASKNHQWRTSYSRRIDRPNYQDLNPFVYVMDTYTYYQGNPFLRPQYTDAFQVGYTYKGQTTASLSYNHTTDVITGVNEQMEQIMRVTTVNLASLKNINLNVGFPLTITKWWNTRQTVDVFYNAYDAEYAGERLDYRQVSANVTSNHSFVLPHGFTAELSGFYNSPFVYGMLRLRALGQVSVGVQKTLWNKTATVRLNVSDLFQTMRPGGVINHGTTNVTFTNRFESRVARLTFTYNFGNRNIKGGGQRRSSAEEEQRRIGGGGSN</sequence>
<dbReference type="InterPro" id="IPR041700">
    <property type="entry name" value="OMP_b-brl_3"/>
</dbReference>